<keyword evidence="6 10" id="KW-0472">Membrane</keyword>
<evidence type="ECO:0000256" key="4">
    <source>
        <dbReference type="ARBA" id="ARBA00022692"/>
    </source>
</evidence>
<dbReference type="InParanoid" id="A0A1Y2G1P6"/>
<feature type="transmembrane region" description="Helical" evidence="10">
    <location>
        <begin position="359"/>
        <end position="379"/>
    </location>
</feature>
<dbReference type="InterPro" id="IPR005828">
    <property type="entry name" value="MFS_sugar_transport-like"/>
</dbReference>
<dbReference type="Gene3D" id="1.20.1250.20">
    <property type="entry name" value="MFS general substrate transporter like domains"/>
    <property type="match status" value="1"/>
</dbReference>
<evidence type="ECO:0000256" key="10">
    <source>
        <dbReference type="SAM" id="Phobius"/>
    </source>
</evidence>
<feature type="signal peptide" evidence="11">
    <location>
        <begin position="1"/>
        <end position="42"/>
    </location>
</feature>
<dbReference type="InterPro" id="IPR005829">
    <property type="entry name" value="Sugar_transporter_CS"/>
</dbReference>
<dbReference type="EMBL" id="MCGR01000004">
    <property type="protein sequence ID" value="ORY90078.1"/>
    <property type="molecule type" value="Genomic_DNA"/>
</dbReference>
<dbReference type="PANTHER" id="PTHR48022:SF59">
    <property type="entry name" value="MAJOR FACILITATOR SUPERFAMILY (MFS) PROFILE DOMAIN-CONTAINING PROTEIN"/>
    <property type="match status" value="1"/>
</dbReference>
<comment type="caution">
    <text evidence="13">The sequence shown here is derived from an EMBL/GenBank/DDBJ whole genome shotgun (WGS) entry which is preliminary data.</text>
</comment>
<feature type="region of interest" description="Disordered" evidence="9">
    <location>
        <begin position="517"/>
        <end position="548"/>
    </location>
</feature>
<keyword evidence="4 10" id="KW-0812">Transmembrane</keyword>
<feature type="transmembrane region" description="Helical" evidence="10">
    <location>
        <begin position="196"/>
        <end position="217"/>
    </location>
</feature>
<dbReference type="PANTHER" id="PTHR48022">
    <property type="entry name" value="PLASTIDIC GLUCOSE TRANSPORTER 4"/>
    <property type="match status" value="1"/>
</dbReference>
<feature type="transmembrane region" description="Helical" evidence="10">
    <location>
        <begin position="328"/>
        <end position="352"/>
    </location>
</feature>
<keyword evidence="11" id="KW-0732">Signal</keyword>
<proteinExistence type="inferred from homology"/>
<dbReference type="InterPro" id="IPR003663">
    <property type="entry name" value="Sugar/inositol_transpt"/>
</dbReference>
<evidence type="ECO:0000256" key="9">
    <source>
        <dbReference type="SAM" id="MobiDB-lite"/>
    </source>
</evidence>
<dbReference type="InterPro" id="IPR020846">
    <property type="entry name" value="MFS_dom"/>
</dbReference>
<sequence>MGAKDSMIARTRRSMAAQPRAIFSWYLWVCAALMALPGTCKGFDEGNIARVIVNKDFLSKFGLDTLSPAALADAKGWITAIATAGAVFGCLSVVLIVDRIGRLNALRVATVFYGAGVLGQALSNGNLSALYASRFIGGFGIGGTTVVSPMFLAEIAPQSVRGMIIMMYAACQQLGVVFGFWVMYGVHLHFPAAQQWWTATLFQFVPLGVWILGTFLVPESPRYFLLRGDYEKASINLVRLRRLPADHPLVQGELDSAAAQIAEERSVKTGSGYFAIWAEVFATASNRRRFILLFVCHVLGQWSGANAITQYSPTILGYFGITGDSASLVATGCYAVVKFLSAVATGAFLVDFVGRRRSLILGISLQLATLSYLAIYLGVTTGRSSASIDADGNALRASQGAIAAIYIHACGWSIGWFSMPYLLTSEVFPTRIRSHCVSFMMALHWAMNFGNSRSTSSFLVAGNRYGAFVFFAGICVVSLVFVFYCMPETAGRSLEGMDKLFAVPLHKIHTIAYPSDEDLKPEMKSSATGAASMESADDKGTARHRELA</sequence>
<feature type="domain" description="Major facilitator superfamily (MFS) profile" evidence="12">
    <location>
        <begin position="30"/>
        <end position="490"/>
    </location>
</feature>
<protein>
    <submittedName>
        <fullName evidence="13">Sugar transporter</fullName>
    </submittedName>
</protein>
<dbReference type="PROSITE" id="PS50850">
    <property type="entry name" value="MFS"/>
    <property type="match status" value="1"/>
</dbReference>
<feature type="transmembrane region" description="Helical" evidence="10">
    <location>
        <begin position="399"/>
        <end position="423"/>
    </location>
</feature>
<comment type="catalytic activity">
    <reaction evidence="7">
        <text>myo-inositol(out) + H(+)(out) = myo-inositol(in) + H(+)(in)</text>
        <dbReference type="Rhea" id="RHEA:60364"/>
        <dbReference type="ChEBI" id="CHEBI:15378"/>
        <dbReference type="ChEBI" id="CHEBI:17268"/>
    </reaction>
</comment>
<dbReference type="Pfam" id="PF00083">
    <property type="entry name" value="Sugar_tr"/>
    <property type="match status" value="1"/>
</dbReference>
<organism evidence="13 14">
    <name type="scientific">Leucosporidium creatinivorum</name>
    <dbReference type="NCBI Taxonomy" id="106004"/>
    <lineage>
        <taxon>Eukaryota</taxon>
        <taxon>Fungi</taxon>
        <taxon>Dikarya</taxon>
        <taxon>Basidiomycota</taxon>
        <taxon>Pucciniomycotina</taxon>
        <taxon>Microbotryomycetes</taxon>
        <taxon>Leucosporidiales</taxon>
        <taxon>Leucosporidium</taxon>
    </lineage>
</organism>
<comment type="similarity">
    <text evidence="2 8">Belongs to the major facilitator superfamily. Sugar transporter (TC 2.A.1.1) family.</text>
</comment>
<evidence type="ECO:0000256" key="1">
    <source>
        <dbReference type="ARBA" id="ARBA00004141"/>
    </source>
</evidence>
<dbReference type="AlphaFoldDB" id="A0A1Y2G1P6"/>
<keyword evidence="13" id="KW-0762">Sugar transport</keyword>
<evidence type="ECO:0000256" key="3">
    <source>
        <dbReference type="ARBA" id="ARBA00022448"/>
    </source>
</evidence>
<dbReference type="NCBIfam" id="TIGR00879">
    <property type="entry name" value="SP"/>
    <property type="match status" value="1"/>
</dbReference>
<dbReference type="InterPro" id="IPR036259">
    <property type="entry name" value="MFS_trans_sf"/>
</dbReference>
<evidence type="ECO:0000259" key="12">
    <source>
        <dbReference type="PROSITE" id="PS50850"/>
    </source>
</evidence>
<dbReference type="OrthoDB" id="508119at2759"/>
<accession>A0A1Y2G1P6</accession>
<comment type="subcellular location">
    <subcellularLocation>
        <location evidence="1">Membrane</location>
        <topology evidence="1">Multi-pass membrane protein</topology>
    </subcellularLocation>
</comment>
<feature type="transmembrane region" description="Helical" evidence="10">
    <location>
        <begin position="135"/>
        <end position="153"/>
    </location>
</feature>
<evidence type="ECO:0000313" key="14">
    <source>
        <dbReference type="Proteomes" id="UP000193467"/>
    </source>
</evidence>
<feature type="transmembrane region" description="Helical" evidence="10">
    <location>
        <begin position="290"/>
        <end position="308"/>
    </location>
</feature>
<evidence type="ECO:0000256" key="7">
    <source>
        <dbReference type="ARBA" id="ARBA00049119"/>
    </source>
</evidence>
<feature type="transmembrane region" description="Helical" evidence="10">
    <location>
        <begin position="467"/>
        <end position="486"/>
    </location>
</feature>
<evidence type="ECO:0000256" key="5">
    <source>
        <dbReference type="ARBA" id="ARBA00022989"/>
    </source>
</evidence>
<dbReference type="STRING" id="106004.A0A1Y2G1P6"/>
<dbReference type="SUPFAM" id="SSF103473">
    <property type="entry name" value="MFS general substrate transporter"/>
    <property type="match status" value="1"/>
</dbReference>
<evidence type="ECO:0000256" key="6">
    <source>
        <dbReference type="ARBA" id="ARBA00023136"/>
    </source>
</evidence>
<evidence type="ECO:0000313" key="13">
    <source>
        <dbReference type="EMBL" id="ORY90078.1"/>
    </source>
</evidence>
<dbReference type="PROSITE" id="PS00217">
    <property type="entry name" value="SUGAR_TRANSPORT_2"/>
    <property type="match status" value="1"/>
</dbReference>
<feature type="chain" id="PRO_5012508406" evidence="11">
    <location>
        <begin position="43"/>
        <end position="548"/>
    </location>
</feature>
<evidence type="ECO:0000256" key="8">
    <source>
        <dbReference type="RuleBase" id="RU003346"/>
    </source>
</evidence>
<keyword evidence="14" id="KW-1185">Reference proteome</keyword>
<evidence type="ECO:0000256" key="11">
    <source>
        <dbReference type="SAM" id="SignalP"/>
    </source>
</evidence>
<feature type="transmembrane region" description="Helical" evidence="10">
    <location>
        <begin position="76"/>
        <end position="97"/>
    </location>
</feature>
<keyword evidence="5 10" id="KW-1133">Transmembrane helix</keyword>
<dbReference type="PRINTS" id="PR00171">
    <property type="entry name" value="SUGRTRNSPORT"/>
</dbReference>
<evidence type="ECO:0000256" key="2">
    <source>
        <dbReference type="ARBA" id="ARBA00010992"/>
    </source>
</evidence>
<dbReference type="Proteomes" id="UP000193467">
    <property type="component" value="Unassembled WGS sequence"/>
</dbReference>
<dbReference type="PROSITE" id="PS00216">
    <property type="entry name" value="SUGAR_TRANSPORT_1"/>
    <property type="match status" value="1"/>
</dbReference>
<dbReference type="GO" id="GO:0016020">
    <property type="term" value="C:membrane"/>
    <property type="evidence" value="ECO:0007669"/>
    <property type="project" value="UniProtKB-SubCell"/>
</dbReference>
<feature type="transmembrane region" description="Helical" evidence="10">
    <location>
        <begin position="165"/>
        <end position="184"/>
    </location>
</feature>
<keyword evidence="3 8" id="KW-0813">Transport</keyword>
<gene>
    <name evidence="13" type="ORF">BCR35DRAFT_132099</name>
</gene>
<reference evidence="13 14" key="1">
    <citation type="submission" date="2016-07" db="EMBL/GenBank/DDBJ databases">
        <title>Pervasive Adenine N6-methylation of Active Genes in Fungi.</title>
        <authorList>
            <consortium name="DOE Joint Genome Institute"/>
            <person name="Mondo S.J."/>
            <person name="Dannebaum R.O."/>
            <person name="Kuo R.C."/>
            <person name="Labutti K."/>
            <person name="Haridas S."/>
            <person name="Kuo A."/>
            <person name="Salamov A."/>
            <person name="Ahrendt S.R."/>
            <person name="Lipzen A."/>
            <person name="Sullivan W."/>
            <person name="Andreopoulos W.B."/>
            <person name="Clum A."/>
            <person name="Lindquist E."/>
            <person name="Daum C."/>
            <person name="Ramamoorthy G.K."/>
            <person name="Gryganskyi A."/>
            <person name="Culley D."/>
            <person name="Magnuson J.K."/>
            <person name="James T.Y."/>
            <person name="O'Malley M.A."/>
            <person name="Stajich J.E."/>
            <person name="Spatafora J.W."/>
            <person name="Visel A."/>
            <person name="Grigoriev I.V."/>
        </authorList>
    </citation>
    <scope>NUCLEOTIDE SEQUENCE [LARGE SCALE GENOMIC DNA]</scope>
    <source>
        <strain evidence="13 14">62-1032</strain>
    </source>
</reference>
<feature type="compositionally biased region" description="Basic and acidic residues" evidence="9">
    <location>
        <begin position="536"/>
        <end position="548"/>
    </location>
</feature>
<dbReference type="GO" id="GO:0005351">
    <property type="term" value="F:carbohydrate:proton symporter activity"/>
    <property type="evidence" value="ECO:0007669"/>
    <property type="project" value="TreeGrafter"/>
</dbReference>
<name>A0A1Y2G1P6_9BASI</name>
<feature type="transmembrane region" description="Helical" evidence="10">
    <location>
        <begin position="104"/>
        <end position="123"/>
    </location>
</feature>
<dbReference type="InterPro" id="IPR050360">
    <property type="entry name" value="MFS_Sugar_Transporters"/>
</dbReference>